<dbReference type="Pfam" id="PF00437">
    <property type="entry name" value="T2SSE"/>
    <property type="match status" value="1"/>
</dbReference>
<dbReference type="Gene3D" id="3.40.50.300">
    <property type="entry name" value="P-loop containing nucleotide triphosphate hydrolases"/>
    <property type="match status" value="1"/>
</dbReference>
<dbReference type="Gene3D" id="3.30.450.90">
    <property type="match status" value="1"/>
</dbReference>
<dbReference type="Proteomes" id="UP001318120">
    <property type="component" value="Chromosome"/>
</dbReference>
<accession>A0ABZ2E8G3</accession>
<dbReference type="SUPFAM" id="SSF52540">
    <property type="entry name" value="P-loop containing nucleoside triphosphate hydrolases"/>
    <property type="match status" value="1"/>
</dbReference>
<dbReference type="PANTHER" id="PTHR30258:SF2">
    <property type="entry name" value="COMG OPERON PROTEIN 1"/>
    <property type="match status" value="1"/>
</dbReference>
<dbReference type="CDD" id="cd01129">
    <property type="entry name" value="PulE-GspE-like"/>
    <property type="match status" value="1"/>
</dbReference>
<dbReference type="GeneID" id="93112673"/>
<evidence type="ECO:0000313" key="5">
    <source>
        <dbReference type="EMBL" id="WWC41967.1"/>
    </source>
</evidence>
<dbReference type="InterPro" id="IPR001482">
    <property type="entry name" value="T2SS/T4SS_dom"/>
</dbReference>
<keyword evidence="3" id="KW-0067">ATP-binding</keyword>
<dbReference type="Gene3D" id="3.30.300.160">
    <property type="entry name" value="Type II secretion system, protein E, N-terminal domain"/>
    <property type="match status" value="1"/>
</dbReference>
<evidence type="ECO:0000256" key="1">
    <source>
        <dbReference type="ARBA" id="ARBA00006611"/>
    </source>
</evidence>
<dbReference type="EMBL" id="CP144916">
    <property type="protein sequence ID" value="WWC41967.1"/>
    <property type="molecule type" value="Genomic_DNA"/>
</dbReference>
<evidence type="ECO:0000313" key="6">
    <source>
        <dbReference type="Proteomes" id="UP001318120"/>
    </source>
</evidence>
<reference evidence="5 6" key="1">
    <citation type="journal article" date="2017" name="Genome Biol. Evol.">
        <title>Comparative Genomic Analysis Identifies a Campylobacter Clade Deficient in Selenium Metabolism.</title>
        <authorList>
            <person name="Miller W.G."/>
            <person name="Yee E."/>
            <person name="Lopes B.S."/>
            <person name="Chapman M.H."/>
            <person name="Huynh S."/>
            <person name="Bono J.L."/>
            <person name="Parker C.T."/>
            <person name="Strachan N.J.C."/>
            <person name="Forbes K.J."/>
        </authorList>
    </citation>
    <scope>NUCLEOTIDE SEQUENCE [LARGE SCALE GENOMIC DNA]</scope>
    <source>
        <strain evidence="5 6">RM9261</strain>
    </source>
</reference>
<keyword evidence="2" id="KW-0547">Nucleotide-binding</keyword>
<evidence type="ECO:0000259" key="4">
    <source>
        <dbReference type="PROSITE" id="PS00662"/>
    </source>
</evidence>
<dbReference type="SMART" id="SM00382">
    <property type="entry name" value="AAA"/>
    <property type="match status" value="1"/>
</dbReference>
<dbReference type="SUPFAM" id="SSF160246">
    <property type="entry name" value="EspE N-terminal domain-like"/>
    <property type="match status" value="1"/>
</dbReference>
<feature type="domain" description="Bacterial type II secretion system protein E" evidence="4">
    <location>
        <begin position="345"/>
        <end position="359"/>
    </location>
</feature>
<dbReference type="PANTHER" id="PTHR30258">
    <property type="entry name" value="TYPE II SECRETION SYSTEM PROTEIN GSPE-RELATED"/>
    <property type="match status" value="1"/>
</dbReference>
<dbReference type="RefSeq" id="WP_086257060.1">
    <property type="nucleotide sequence ID" value="NZ_CP018793.1"/>
</dbReference>
<dbReference type="InterPro" id="IPR003593">
    <property type="entry name" value="AAA+_ATPase"/>
</dbReference>
<dbReference type="InterPro" id="IPR027417">
    <property type="entry name" value="P-loop_NTPase"/>
</dbReference>
<dbReference type="InterPro" id="IPR037257">
    <property type="entry name" value="T2SS_E_N_sf"/>
</dbReference>
<gene>
    <name evidence="5" type="ORF">CVIC9261_01145</name>
</gene>
<keyword evidence="6" id="KW-1185">Reference proteome</keyword>
<evidence type="ECO:0000256" key="3">
    <source>
        <dbReference type="ARBA" id="ARBA00022840"/>
    </source>
</evidence>
<comment type="similarity">
    <text evidence="1">Belongs to the GSP E family.</text>
</comment>
<dbReference type="Pfam" id="PF05157">
    <property type="entry name" value="MshEN"/>
    <property type="match status" value="1"/>
</dbReference>
<evidence type="ECO:0000256" key="2">
    <source>
        <dbReference type="ARBA" id="ARBA00022741"/>
    </source>
</evidence>
<sequence>MNEIISKLQSGVITLKEAAKELGVSQDELGIILSDKFGYEIADMKVIDYSLADSLPLDMMMKFEILPIKFESNSIYIAMKNPFDTATILKLRNIYKDKIIKLLIAPSTMLDRALSRLSLHYGLSNIISQVRVQISSKSLSDDSAVLRLIDRVLISAIKLGSSDIHIEPTSLASSIRVRVDGVLCELFEFDKDIYNSLISRLKLLANLDIAEYKKPQDGRFSYFINGRNIDFRISVLPVIGGQSVVLRILDTHKMIVNLQNLGLNESNLNSLKRSISKSYGMILVTGPTGSGKTTTIYSALNELKGSTKKIITIEEPIEYQMSHLQQVAVGHRTGISFEEALRSALRQDPDIIMIGEIRDHQSLRTAIGSALTGHLVLSTLHTNDAISAIDRMTDMGLERYLISGAVIAIMAQRLARKLCQHCKEKVEHNHYKAHGCAHCIGTGYSGRVVISEILEISPHLASLIAKSESSQMILTEAIKEGFIPMQNSAMKLVESGITSLEEILSIT</sequence>
<proteinExistence type="inferred from homology"/>
<dbReference type="InterPro" id="IPR007831">
    <property type="entry name" value="T2SS_GspE_N"/>
</dbReference>
<organism evidence="5 6">
    <name type="scientific">Campylobacter vicugnae</name>
    <dbReference type="NCBI Taxonomy" id="1660076"/>
    <lineage>
        <taxon>Bacteria</taxon>
        <taxon>Pseudomonadati</taxon>
        <taxon>Campylobacterota</taxon>
        <taxon>Epsilonproteobacteria</taxon>
        <taxon>Campylobacterales</taxon>
        <taxon>Campylobacteraceae</taxon>
        <taxon>Campylobacter</taxon>
    </lineage>
</organism>
<dbReference type="PROSITE" id="PS00662">
    <property type="entry name" value="T2SP_E"/>
    <property type="match status" value="1"/>
</dbReference>
<name>A0ABZ2E8G3_9BACT</name>
<protein>
    <submittedName>
        <fullName evidence="5">GspE/PulE family protein</fullName>
    </submittedName>
</protein>